<name>A0A2D2ALD1_9PAPI</name>
<comment type="subcellular location">
    <subcellularLocation>
        <location evidence="7">Virion</location>
    </subcellularLocation>
    <subcellularLocation>
        <location evidence="7">Host nucleus</location>
    </subcellularLocation>
</comment>
<dbReference type="EMBL" id="MF588704">
    <property type="protein sequence ID" value="ATQ38274.1"/>
    <property type="molecule type" value="Genomic_DNA"/>
</dbReference>
<keyword evidence="3 7" id="KW-1161">Viral attachment to host cell</keyword>
<evidence type="ECO:0000256" key="9">
    <source>
        <dbReference type="SAM" id="MobiDB-lite"/>
    </source>
</evidence>
<feature type="region of interest" description="Disordered" evidence="9">
    <location>
        <begin position="505"/>
        <end position="527"/>
    </location>
</feature>
<keyword evidence="7" id="KW-1048">Host nucleus</keyword>
<gene>
    <name evidence="7 8 10" type="primary">L1</name>
</gene>
<evidence type="ECO:0000256" key="6">
    <source>
        <dbReference type="ARBA" id="ARBA00023296"/>
    </source>
</evidence>
<dbReference type="GO" id="GO:0075509">
    <property type="term" value="P:endocytosis involved in viral entry into host cell"/>
    <property type="evidence" value="ECO:0007669"/>
    <property type="project" value="UniProtKB-KW"/>
</dbReference>
<protein>
    <recommendedName>
        <fullName evidence="7 8">Major capsid protein L1</fullName>
    </recommendedName>
</protein>
<evidence type="ECO:0000256" key="8">
    <source>
        <dbReference type="RuleBase" id="RU361248"/>
    </source>
</evidence>
<sequence length="527" mass="59310">MTLWLPQSGQIYLPPAKPVAKVLSTDEYVVGTNLFFYASSERLLTVGHPYFEIPNPALEGALNVPKVSGSQYRVFRCLLPDPNKFALIEKSVYNPERERLVWKIKGLQLGRGGPLGIGTSGHPLFNKVADTENPNKYPTAETDEQRQNVSMEPKQVQMLIVGCEPAMGEHWDVAKPCNGEVNPGDCPPIQLLNTVIEDGDMCDTGFGAANFKTLQQDKSGVPLDIVDSICKWPDLIKMEQDVYGDKLFFFTKKEQLYARHYFARAGVNGDALPDGTQEGQDIVYLNPDRSGNAPQKTLGSYTYFPTVSGSLVTSEAQLFNRPYFIQKAQGTNNAVCWNNNLFLTVVDNSRNVNFTISVYNTAANVPAPANQYNYKASDFKQYLRHVEEYDVELVFQLCKVSLDPDVLAHINVMDPTILENWQLSFVPPPPQSIEDNYRYIRSTATRCPTDDEPAENKDPYKDYNFWTVDLKERFSAELSQFPLGRKFLFQTGLLKSYNRSAVSPSLKRVRSTSTSGTTARAKRRRVR</sequence>
<evidence type="ECO:0000256" key="3">
    <source>
        <dbReference type="ARBA" id="ARBA00022804"/>
    </source>
</evidence>
<dbReference type="PRINTS" id="PR00865">
    <property type="entry name" value="HPVCAPSIDL1"/>
</dbReference>
<keyword evidence="8" id="KW-1145">T=7 icosahedral capsid protein</keyword>
<reference evidence="10" key="1">
    <citation type="journal article" date="2018" name="MSphere">
        <title>Metagenomic Discovery of 83 New Human Papillomavirus Types in Patients with Immunodeficiency.</title>
        <authorList>
            <person name="Pastrana D.V."/>
            <person name="Peretti A."/>
            <person name="Welch N.L."/>
            <person name="Borgogna C."/>
            <person name="Olivero C."/>
            <person name="Badolato R."/>
            <person name="Notarangelo L.D."/>
            <person name="Gariglio M."/>
            <person name="FitzGerald P.C."/>
            <person name="McIntosh C.E."/>
            <person name="Reeves J."/>
            <person name="Starrett G.J."/>
            <person name="Bliskovsky V."/>
            <person name="Velez D."/>
            <person name="Brownell I."/>
            <person name="Yarchoan R."/>
            <person name="Wyvill K.M."/>
            <person name="Uldrick T.S."/>
            <person name="Maldarelli F."/>
            <person name="Lisco A."/>
            <person name="Sereti I."/>
            <person name="Gonzalez C.M."/>
            <person name="Androphy E.J."/>
            <person name="McBride A.A."/>
            <person name="Van Doorslaer K."/>
            <person name="Garcia F."/>
            <person name="Dvoretzky I."/>
            <person name="Liu J.S."/>
            <person name="Han J."/>
            <person name="Murphy P.M."/>
            <person name="McDermott D.H."/>
            <person name="Buck C.B."/>
        </authorList>
    </citation>
    <scope>NUCLEOTIDE SEQUENCE</scope>
    <source>
        <strain evidence="10">Gamma08_do1c232</strain>
    </source>
</reference>
<keyword evidence="5 7" id="KW-0426">Late protein</keyword>
<evidence type="ECO:0000256" key="5">
    <source>
        <dbReference type="ARBA" id="ARBA00022921"/>
    </source>
</evidence>
<accession>A0A2D2ALD1</accession>
<keyword evidence="2 7" id="KW-0945">Host-virus interaction</keyword>
<dbReference type="Proteomes" id="UP000290154">
    <property type="component" value="Segment"/>
</dbReference>
<organism evidence="10">
    <name type="scientific">Gammapapillomavirus 8</name>
    <dbReference type="NCBI Taxonomy" id="1175850"/>
    <lineage>
        <taxon>Viruses</taxon>
        <taxon>Monodnaviria</taxon>
        <taxon>Shotokuvirae</taxon>
        <taxon>Cossaviricota</taxon>
        <taxon>Papovaviricetes</taxon>
        <taxon>Zurhausenvirales</taxon>
        <taxon>Papillomaviridae</taxon>
        <taxon>Firstpapillomavirinae</taxon>
        <taxon>Gammapapillomavirus</taxon>
    </lineage>
</organism>
<evidence type="ECO:0000313" key="10">
    <source>
        <dbReference type="EMBL" id="ATQ38274.1"/>
    </source>
</evidence>
<dbReference type="InterPro" id="IPR002210">
    <property type="entry name" value="Capsid_L1_Papillomavir"/>
</dbReference>
<evidence type="ECO:0000256" key="4">
    <source>
        <dbReference type="ARBA" id="ARBA00022844"/>
    </source>
</evidence>
<keyword evidence="6 7" id="KW-1160">Virus entry into host cell</keyword>
<dbReference type="SUPFAM" id="SSF88648">
    <property type="entry name" value="Group I dsDNA viruses"/>
    <property type="match status" value="1"/>
</dbReference>
<comment type="function">
    <text evidence="7 8">Forms an icosahedral capsid with a T=7 symmetry and a 50 nm diameter. The capsid is composed of 72 pentamers linked to each other by disulfide bonds and associated with L2 proteins. Binds to heparan sulfate proteoglycans on cell surface of basal layer keratinocytes to provide initial virion attachment. This binding mediates a conformational change in the virus capsid that facilitates efficient infection. The virion enters the host cell via endocytosis. During virus trafficking, L1 protein dissociates from the viral DNA and the genomic DNA is released to the host nucleus. The virion assembly takes place within the cell nucleus. Encapsulates the genomic DNA together with protein L2.</text>
</comment>
<keyword evidence="1 7" id="KW-0167">Capsid protein</keyword>
<keyword evidence="7" id="KW-1164">Virus endocytosis by host</keyword>
<dbReference type="Gene3D" id="2.60.175.20">
    <property type="entry name" value="Major capsid L1 (late) superfamily, Papillomavirus"/>
    <property type="match status" value="2"/>
</dbReference>
<keyword evidence="7" id="KW-1015">Disulfide bond</keyword>
<dbReference type="GO" id="GO:0039620">
    <property type="term" value="C:T=7 icosahedral viral capsid"/>
    <property type="evidence" value="ECO:0007669"/>
    <property type="project" value="UniProtKB-UniRule"/>
</dbReference>
<keyword evidence="7" id="KW-1162">Viral penetration into host cytoplasm</keyword>
<dbReference type="Pfam" id="PF00500">
    <property type="entry name" value="Late_protein_L1"/>
    <property type="match status" value="1"/>
</dbReference>
<evidence type="ECO:0000256" key="2">
    <source>
        <dbReference type="ARBA" id="ARBA00022581"/>
    </source>
</evidence>
<dbReference type="InterPro" id="IPR011222">
    <property type="entry name" value="dsDNA_vir_gr_I_capsid"/>
</dbReference>
<dbReference type="GO" id="GO:0005198">
    <property type="term" value="F:structural molecule activity"/>
    <property type="evidence" value="ECO:0007669"/>
    <property type="project" value="UniProtKB-UniRule"/>
</dbReference>
<evidence type="ECO:0000256" key="1">
    <source>
        <dbReference type="ARBA" id="ARBA00022561"/>
    </source>
</evidence>
<feature type="disulfide bond" description="Interchain (with Cys-177)" evidence="7">
    <location>
        <position position="447"/>
    </location>
</feature>
<dbReference type="GO" id="GO:0019062">
    <property type="term" value="P:virion attachment to host cell"/>
    <property type="evidence" value="ECO:0007669"/>
    <property type="project" value="UniProtKB-UniRule"/>
</dbReference>
<proteinExistence type="inferred from homology"/>
<keyword evidence="4 7" id="KW-0946">Virion</keyword>
<dbReference type="GO" id="GO:0042025">
    <property type="term" value="C:host cell nucleus"/>
    <property type="evidence" value="ECO:0007669"/>
    <property type="project" value="UniProtKB-SubCell"/>
</dbReference>
<feature type="disulfide bond" description="Interchain (with Cys-447)" evidence="7">
    <location>
        <position position="177"/>
    </location>
</feature>
<comment type="similarity">
    <text evidence="7 8">Belongs to the papillomaviridae L1 protein family.</text>
</comment>
<evidence type="ECO:0000256" key="7">
    <source>
        <dbReference type="HAMAP-Rule" id="MF_04002"/>
    </source>
</evidence>
<dbReference type="InterPro" id="IPR036973">
    <property type="entry name" value="Capsid_L1_sf_Papillomavir"/>
</dbReference>
<comment type="subunit">
    <text evidence="7">Self-assembles into homopentamers. The capsid has an icosahedral symmetry and consists of 72 capsomers, with each capsomer being a pentamer of L1. Interacts with the minor capsid protein L2; this interaction is necessary for viral genome encapsidation. Interacts with protein E2; this interaction enhances E2-dependent replication and transcription activation.</text>
</comment>
<dbReference type="HAMAP" id="MF_04002">
    <property type="entry name" value="PPV_L1"/>
    <property type="match status" value="1"/>
</dbReference>